<feature type="transmembrane region" description="Helical" evidence="1">
    <location>
        <begin position="301"/>
        <end position="322"/>
    </location>
</feature>
<evidence type="ECO:0000313" key="2">
    <source>
        <dbReference type="EMBL" id="CAG8851538.1"/>
    </source>
</evidence>
<keyword evidence="1" id="KW-1133">Transmembrane helix</keyword>
<feature type="non-terminal residue" evidence="2">
    <location>
        <position position="331"/>
    </location>
</feature>
<organism evidence="2 3">
    <name type="scientific">Gigaspora margarita</name>
    <dbReference type="NCBI Taxonomy" id="4874"/>
    <lineage>
        <taxon>Eukaryota</taxon>
        <taxon>Fungi</taxon>
        <taxon>Fungi incertae sedis</taxon>
        <taxon>Mucoromycota</taxon>
        <taxon>Glomeromycotina</taxon>
        <taxon>Glomeromycetes</taxon>
        <taxon>Diversisporales</taxon>
        <taxon>Gigasporaceae</taxon>
        <taxon>Gigaspora</taxon>
    </lineage>
</organism>
<feature type="non-terminal residue" evidence="2">
    <location>
        <position position="1"/>
    </location>
</feature>
<proteinExistence type="predicted"/>
<dbReference type="EMBL" id="CAJVQB010106629">
    <property type="protein sequence ID" value="CAG8851538.1"/>
    <property type="molecule type" value="Genomic_DNA"/>
</dbReference>
<name>A0ABN7X9V8_GIGMA</name>
<protein>
    <submittedName>
        <fullName evidence="2">7555_t:CDS:1</fullName>
    </submittedName>
</protein>
<dbReference type="Proteomes" id="UP000789901">
    <property type="component" value="Unassembled WGS sequence"/>
</dbReference>
<gene>
    <name evidence="2" type="ORF">GMARGA_LOCUS40793</name>
</gene>
<keyword evidence="3" id="KW-1185">Reference proteome</keyword>
<sequence length="331" mass="38956">KDENIREIYKMPCPSTSAFPRRWKEYNENPLKRYNLRSPECSGPPVSLFYPVFSQFLADYHNYKLDVPAERYIQVLEFCHIVRQIYKNEGDRQYASRPFFTKLFDGIQPISIATNNGSIDDDVLLTDNVVFGEKAVPILWEYKNEIGTRGKDPSIQGGSLYLEKPVIEPLTDFILIADRPEDDGKRVKELVVFFESLRLVFRTLDNYYKNLRELDEAEIEKIQRFFPYRNQYQINENENKFTYLYKLTEEPRDLTWKAETNRGKIGIAKFTKSNDHLLRGKNILYADDESFKATRIRVIRLFLSVFVTMCAHCNILILMKLYEESAQQIDG</sequence>
<keyword evidence="1" id="KW-0472">Membrane</keyword>
<accession>A0ABN7X9V8</accession>
<reference evidence="2 3" key="1">
    <citation type="submission" date="2021-06" db="EMBL/GenBank/DDBJ databases">
        <authorList>
            <person name="Kallberg Y."/>
            <person name="Tangrot J."/>
            <person name="Rosling A."/>
        </authorList>
    </citation>
    <scope>NUCLEOTIDE SEQUENCE [LARGE SCALE GENOMIC DNA]</scope>
    <source>
        <strain evidence="2 3">120-4 pot B 10/14</strain>
    </source>
</reference>
<evidence type="ECO:0000313" key="3">
    <source>
        <dbReference type="Proteomes" id="UP000789901"/>
    </source>
</evidence>
<keyword evidence="1" id="KW-0812">Transmembrane</keyword>
<evidence type="ECO:0000256" key="1">
    <source>
        <dbReference type="SAM" id="Phobius"/>
    </source>
</evidence>
<comment type="caution">
    <text evidence="2">The sequence shown here is derived from an EMBL/GenBank/DDBJ whole genome shotgun (WGS) entry which is preliminary data.</text>
</comment>